<evidence type="ECO:0000313" key="1">
    <source>
        <dbReference type="EMBL" id="KAJ4701553.1"/>
    </source>
</evidence>
<organism evidence="1 2">
    <name type="scientific">Melia azedarach</name>
    <name type="common">Chinaberry tree</name>
    <dbReference type="NCBI Taxonomy" id="155640"/>
    <lineage>
        <taxon>Eukaryota</taxon>
        <taxon>Viridiplantae</taxon>
        <taxon>Streptophyta</taxon>
        <taxon>Embryophyta</taxon>
        <taxon>Tracheophyta</taxon>
        <taxon>Spermatophyta</taxon>
        <taxon>Magnoliopsida</taxon>
        <taxon>eudicotyledons</taxon>
        <taxon>Gunneridae</taxon>
        <taxon>Pentapetalae</taxon>
        <taxon>rosids</taxon>
        <taxon>malvids</taxon>
        <taxon>Sapindales</taxon>
        <taxon>Meliaceae</taxon>
        <taxon>Melia</taxon>
    </lineage>
</organism>
<sequence>MEEYNNLNENTTPRGNFLYSSPVLGPNSSSYGRANSCSNVSTQQTQMPISSSFHLQSGSCFQSETHPIVKTEAGTSHLGQKFHYPLMRGHQSQEGSESSTEAEAIKAKIIAHPQYSNLLEAYMDCQKVGAPPEVAARLAAARQEFESRQRSSASSRDGSKDPELDQFMEAYYDMLVKYREELTRPIQEAMDFIRRIETQLNMLSNGPVRIFNTDEKCEGVGSSEEDQDNSGGEAELPEIDPRAEDRELKNHLLRKYSGYLSSLKQELSKKKKKGKLPKEARQKLLSWWELHYKWPYPSETEKLALAESTGLDQKQINNWFINQRKRHWKPSEDMQFMVMDGLHPQNAALYMDGHYMGDGPYRLGP</sequence>
<protein>
    <submittedName>
        <fullName evidence="1">Homeobox protein knotted-1-like 1</fullName>
    </submittedName>
</protein>
<evidence type="ECO:0000313" key="2">
    <source>
        <dbReference type="Proteomes" id="UP001164539"/>
    </source>
</evidence>
<gene>
    <name evidence="1" type="ORF">OWV82_024782</name>
</gene>
<proteinExistence type="predicted"/>
<name>A0ACC1WR78_MELAZ</name>
<keyword evidence="2" id="KW-1185">Reference proteome</keyword>
<accession>A0ACC1WR78</accession>
<reference evidence="1 2" key="1">
    <citation type="journal article" date="2023" name="Science">
        <title>Complex scaffold remodeling in plant triterpene biosynthesis.</title>
        <authorList>
            <person name="De La Pena R."/>
            <person name="Hodgson H."/>
            <person name="Liu J.C."/>
            <person name="Stephenson M.J."/>
            <person name="Martin A.C."/>
            <person name="Owen C."/>
            <person name="Harkess A."/>
            <person name="Leebens-Mack J."/>
            <person name="Jimenez L.E."/>
            <person name="Osbourn A."/>
            <person name="Sattely E.S."/>
        </authorList>
    </citation>
    <scope>NUCLEOTIDE SEQUENCE [LARGE SCALE GENOMIC DNA]</scope>
    <source>
        <strain evidence="2">cv. JPN11</strain>
        <tissue evidence="1">Leaf</tissue>
    </source>
</reference>
<comment type="caution">
    <text evidence="1">The sequence shown here is derived from an EMBL/GenBank/DDBJ whole genome shotgun (WGS) entry which is preliminary data.</text>
</comment>
<dbReference type="Proteomes" id="UP001164539">
    <property type="component" value="Chromosome 14"/>
</dbReference>
<dbReference type="EMBL" id="CM051407">
    <property type="protein sequence ID" value="KAJ4701553.1"/>
    <property type="molecule type" value="Genomic_DNA"/>
</dbReference>